<feature type="region of interest" description="Disordered" evidence="1">
    <location>
        <begin position="50"/>
        <end position="99"/>
    </location>
</feature>
<accession>A0A834YE21</accession>
<gene>
    <name evidence="2" type="ORF">HHK36_027970</name>
</gene>
<evidence type="ECO:0000256" key="1">
    <source>
        <dbReference type="SAM" id="MobiDB-lite"/>
    </source>
</evidence>
<evidence type="ECO:0000313" key="2">
    <source>
        <dbReference type="EMBL" id="KAF8380483.1"/>
    </source>
</evidence>
<dbReference type="PANTHER" id="PTHR31681">
    <property type="entry name" value="C2H2-LIKE ZINC FINGER PROTEIN"/>
    <property type="match status" value="1"/>
</dbReference>
<dbReference type="OMA" id="NDPSPRH"/>
<dbReference type="Proteomes" id="UP000655225">
    <property type="component" value="Unassembled WGS sequence"/>
</dbReference>
<feature type="compositionally biased region" description="Polar residues" evidence="1">
    <location>
        <begin position="67"/>
        <end position="85"/>
    </location>
</feature>
<dbReference type="AlphaFoldDB" id="A0A834YE21"/>
<dbReference type="OrthoDB" id="9514740at2759"/>
<proteinExistence type="predicted"/>
<reference evidence="2 3" key="1">
    <citation type="submission" date="2020-04" db="EMBL/GenBank/DDBJ databases">
        <title>Plant Genome Project.</title>
        <authorList>
            <person name="Zhang R.-G."/>
        </authorList>
    </citation>
    <scope>NUCLEOTIDE SEQUENCE [LARGE SCALE GENOMIC DNA]</scope>
    <source>
        <strain evidence="2">YNK0</strain>
        <tissue evidence="2">Leaf</tissue>
    </source>
</reference>
<sequence>MATDWVRSLQCKSRALEDVYNPEPKNLAHLSHLLPSSSCRNSVQSLKDVVETTKKKPRKSIPPLPKQPSSRYSRPTKTDLGSNPINRVRPNISARPPRKPDPFFPTLSELPQGHPSRNVVEIIFHSSWSPEAFSGRIEMLFKVQNLPKTIARFEDYRETVKSRASSCSSGNRSRSRDDDARCIADGNEVMKFHCLGPISGGIYDAGGMCMFSGKDRVICTFDGSGRAQESAGGGKGRRGMLVCRVVAGRVGKQFGFDSLMDGRVGFDSVSGEDGELLVFDSRALLPCFLIIYKL</sequence>
<dbReference type="Gene3D" id="3.90.228.10">
    <property type="match status" value="1"/>
</dbReference>
<organism evidence="2 3">
    <name type="scientific">Tetracentron sinense</name>
    <name type="common">Spur-leaf</name>
    <dbReference type="NCBI Taxonomy" id="13715"/>
    <lineage>
        <taxon>Eukaryota</taxon>
        <taxon>Viridiplantae</taxon>
        <taxon>Streptophyta</taxon>
        <taxon>Embryophyta</taxon>
        <taxon>Tracheophyta</taxon>
        <taxon>Spermatophyta</taxon>
        <taxon>Magnoliopsida</taxon>
        <taxon>Trochodendrales</taxon>
        <taxon>Trochodendraceae</taxon>
        <taxon>Tetracentron</taxon>
    </lineage>
</organism>
<name>A0A834YE21_TETSI</name>
<dbReference type="EMBL" id="JABCRI010000021">
    <property type="protein sequence ID" value="KAF8380483.1"/>
    <property type="molecule type" value="Genomic_DNA"/>
</dbReference>
<evidence type="ECO:0000313" key="3">
    <source>
        <dbReference type="Proteomes" id="UP000655225"/>
    </source>
</evidence>
<keyword evidence="3" id="KW-1185">Reference proteome</keyword>
<dbReference type="SUPFAM" id="SSF56399">
    <property type="entry name" value="ADP-ribosylation"/>
    <property type="match status" value="1"/>
</dbReference>
<protein>
    <submittedName>
        <fullName evidence="2">Uncharacterized protein</fullName>
    </submittedName>
</protein>
<comment type="caution">
    <text evidence="2">The sequence shown here is derived from an EMBL/GenBank/DDBJ whole genome shotgun (WGS) entry which is preliminary data.</text>
</comment>
<dbReference type="PANTHER" id="PTHR31681:SF47">
    <property type="entry name" value="SULFATED SURFACE-LIKE GLYCOPROTEIN"/>
    <property type="match status" value="1"/>
</dbReference>